<name>A0A3Q9BVR6_9ACTN</name>
<keyword evidence="3" id="KW-1185">Reference proteome</keyword>
<organism evidence="2 3">
    <name type="scientific">Streptomyces aquilus</name>
    <dbReference type="NCBI Taxonomy" id="2548456"/>
    <lineage>
        <taxon>Bacteria</taxon>
        <taxon>Bacillati</taxon>
        <taxon>Actinomycetota</taxon>
        <taxon>Actinomycetes</taxon>
        <taxon>Kitasatosporales</taxon>
        <taxon>Streptomycetaceae</taxon>
        <taxon>Streptomyces</taxon>
    </lineage>
</organism>
<gene>
    <name evidence="2" type="ORF">EJC51_05100</name>
</gene>
<dbReference type="Gene3D" id="1.25.40.10">
    <property type="entry name" value="Tetratricopeptide repeat domain"/>
    <property type="match status" value="1"/>
</dbReference>
<reference evidence="2 3" key="1">
    <citation type="submission" date="2018-12" db="EMBL/GenBank/DDBJ databases">
        <authorList>
            <person name="Li K."/>
        </authorList>
    </citation>
    <scope>NUCLEOTIDE SEQUENCE [LARGE SCALE GENOMIC DNA]</scope>
    <source>
        <strain evidence="3">CR22</strain>
    </source>
</reference>
<dbReference type="PROSITE" id="PS50005">
    <property type="entry name" value="TPR"/>
    <property type="match status" value="1"/>
</dbReference>
<dbReference type="AlphaFoldDB" id="A0A3Q9BVR6"/>
<evidence type="ECO:0000313" key="2">
    <source>
        <dbReference type="EMBL" id="AZP15528.1"/>
    </source>
</evidence>
<proteinExistence type="predicted"/>
<dbReference type="RefSeq" id="WP_126269907.1">
    <property type="nucleotide sequence ID" value="NZ_CP034463.1"/>
</dbReference>
<evidence type="ECO:0000313" key="3">
    <source>
        <dbReference type="Proteomes" id="UP000280197"/>
    </source>
</evidence>
<dbReference type="InterPro" id="IPR019734">
    <property type="entry name" value="TPR_rpt"/>
</dbReference>
<protein>
    <submittedName>
        <fullName evidence="2">Tetratricopeptide repeat protein</fullName>
    </submittedName>
</protein>
<feature type="repeat" description="TPR" evidence="1">
    <location>
        <begin position="40"/>
        <end position="73"/>
    </location>
</feature>
<dbReference type="Pfam" id="PF14559">
    <property type="entry name" value="TPR_19"/>
    <property type="match status" value="1"/>
</dbReference>
<dbReference type="SUPFAM" id="SSF48452">
    <property type="entry name" value="TPR-like"/>
    <property type="match status" value="1"/>
</dbReference>
<sequence>MGDGPAGNLHALASAYLIAGRPFDAVALLEFLADADPENLAFRGDLATTYVQIGNVERASRELQRILEITPRSAETEQQLTEVQAWLRWQESERDFQRRRAEFLRERIAGGDSGVDEYVMLGRALHVLARVPGSGVDWPDVVAVLTEARRLDGTHIQVLELLAASSHNAGAEADWHDALLALEQVDPQSSMLEQARSMLEVALPDPDMLLEVACSDSDDAHGALRELRSQYRVSPNNPDVQRCLMQAEAFVGIAAEALWIAEVMARGEDLGFAEHGALALVHGVVGDPQRMDHHAATALSLAPNAETRAEFQASYDMVRAK</sequence>
<dbReference type="KEGG" id="saqu:EJC51_05100"/>
<dbReference type="EMBL" id="CP034463">
    <property type="protein sequence ID" value="AZP15528.1"/>
    <property type="molecule type" value="Genomic_DNA"/>
</dbReference>
<keyword evidence="1" id="KW-0802">TPR repeat</keyword>
<accession>A0A3Q9BVR6</accession>
<dbReference type="Proteomes" id="UP000280197">
    <property type="component" value="Chromosome"/>
</dbReference>
<dbReference type="InterPro" id="IPR011990">
    <property type="entry name" value="TPR-like_helical_dom_sf"/>
</dbReference>
<evidence type="ECO:0000256" key="1">
    <source>
        <dbReference type="PROSITE-ProRule" id="PRU00339"/>
    </source>
</evidence>